<reference evidence="1 2" key="1">
    <citation type="submission" date="2024-09" db="EMBL/GenBank/DDBJ databases">
        <authorList>
            <person name="Sun Q."/>
            <person name="Mori K."/>
        </authorList>
    </citation>
    <scope>NUCLEOTIDE SEQUENCE [LARGE SCALE GENOMIC DNA]</scope>
    <source>
        <strain evidence="1 2">CGMCC 1.15906</strain>
    </source>
</reference>
<dbReference type="Proteomes" id="UP001589890">
    <property type="component" value="Unassembled WGS sequence"/>
</dbReference>
<keyword evidence="2" id="KW-1185">Reference proteome</keyword>
<organism evidence="1 2">
    <name type="scientific">Kribbella deserti</name>
    <dbReference type="NCBI Taxonomy" id="1926257"/>
    <lineage>
        <taxon>Bacteria</taxon>
        <taxon>Bacillati</taxon>
        <taxon>Actinomycetota</taxon>
        <taxon>Actinomycetes</taxon>
        <taxon>Propionibacteriales</taxon>
        <taxon>Kribbellaceae</taxon>
        <taxon>Kribbella</taxon>
    </lineage>
</organism>
<sequence length="146" mass="15646">MASNKRKPSKGKRKFGGLLLALVAFGCVIGTVVAYRNAVALRNSGIRTVAEVIEVQGGRGGYVVVRFKDAAGTDVVAEMGNYRRSPKPKVGDRQEILYDPKNPADNTADVRNGPDFLAAWLFGVGGLLAGALSVPTWTGRLDWDKL</sequence>
<accession>A0ABV6QU82</accession>
<gene>
    <name evidence="1" type="ORF">ACFFGN_26930</name>
</gene>
<evidence type="ECO:0000313" key="1">
    <source>
        <dbReference type="EMBL" id="MFC0627738.1"/>
    </source>
</evidence>
<evidence type="ECO:0000313" key="2">
    <source>
        <dbReference type="Proteomes" id="UP001589890"/>
    </source>
</evidence>
<dbReference type="PROSITE" id="PS51257">
    <property type="entry name" value="PROKAR_LIPOPROTEIN"/>
    <property type="match status" value="1"/>
</dbReference>
<dbReference type="RefSeq" id="WP_380052847.1">
    <property type="nucleotide sequence ID" value="NZ_JBHLTC010000036.1"/>
</dbReference>
<name>A0ABV6QU82_9ACTN</name>
<protein>
    <submittedName>
        <fullName evidence="1">DUF3592 domain-containing protein</fullName>
    </submittedName>
</protein>
<comment type="caution">
    <text evidence="1">The sequence shown here is derived from an EMBL/GenBank/DDBJ whole genome shotgun (WGS) entry which is preliminary data.</text>
</comment>
<dbReference type="EMBL" id="JBHLTC010000036">
    <property type="protein sequence ID" value="MFC0627738.1"/>
    <property type="molecule type" value="Genomic_DNA"/>
</dbReference>
<proteinExistence type="predicted"/>